<dbReference type="SUPFAM" id="SSF49599">
    <property type="entry name" value="TRAF domain-like"/>
    <property type="match status" value="1"/>
</dbReference>
<dbReference type="Pfam" id="PF21361">
    <property type="entry name" value="Sina_ZnF"/>
    <property type="match status" value="1"/>
</dbReference>
<evidence type="ECO:0000256" key="11">
    <source>
        <dbReference type="SAM" id="MobiDB-lite"/>
    </source>
</evidence>
<dbReference type="Proteomes" id="UP000008810">
    <property type="component" value="Chromosome 2"/>
</dbReference>
<dbReference type="GO" id="GO:0008270">
    <property type="term" value="F:zinc ion binding"/>
    <property type="evidence" value="ECO:0007669"/>
    <property type="project" value="UniProtKB-KW"/>
</dbReference>
<dbReference type="CDD" id="cd16571">
    <property type="entry name" value="RING-HC_SIAHs"/>
    <property type="match status" value="1"/>
</dbReference>
<dbReference type="UniPathway" id="UPA00143"/>
<keyword evidence="7 10" id="KW-0863">Zinc-finger</keyword>
<reference evidence="14" key="2">
    <citation type="submission" date="2017-06" db="EMBL/GenBank/DDBJ databases">
        <title>WGS assembly of Brachypodium distachyon.</title>
        <authorList>
            <consortium name="The International Brachypodium Initiative"/>
            <person name="Lucas S."/>
            <person name="Harmon-Smith M."/>
            <person name="Lail K."/>
            <person name="Tice H."/>
            <person name="Grimwood J."/>
            <person name="Bruce D."/>
            <person name="Barry K."/>
            <person name="Shu S."/>
            <person name="Lindquist E."/>
            <person name="Wang M."/>
            <person name="Pitluck S."/>
            <person name="Vogel J.P."/>
            <person name="Garvin D.F."/>
            <person name="Mockler T.C."/>
            <person name="Schmutz J."/>
            <person name="Rokhsar D."/>
            <person name="Bevan M.W."/>
        </authorList>
    </citation>
    <scope>NUCLEOTIDE SEQUENCE</scope>
    <source>
        <strain evidence="14">Bd21</strain>
    </source>
</reference>
<keyword evidence="6" id="KW-0479">Metal-binding</keyword>
<reference evidence="14 15" key="1">
    <citation type="journal article" date="2010" name="Nature">
        <title>Genome sequencing and analysis of the model grass Brachypodium distachyon.</title>
        <authorList>
            <consortium name="International Brachypodium Initiative"/>
        </authorList>
    </citation>
    <scope>NUCLEOTIDE SEQUENCE [LARGE SCALE GENOMIC DNA]</scope>
    <source>
        <strain evidence="14">Bd21</strain>
        <strain evidence="15">cv. Bd21</strain>
    </source>
</reference>
<evidence type="ECO:0000259" key="13">
    <source>
        <dbReference type="PROSITE" id="PS51081"/>
    </source>
</evidence>
<dbReference type="Gramene" id="KQK02483">
    <property type="protein sequence ID" value="KQK02483"/>
    <property type="gene ID" value="BRADI_2g01746v3"/>
</dbReference>
<evidence type="ECO:0000256" key="10">
    <source>
        <dbReference type="PROSITE-ProRule" id="PRU00455"/>
    </source>
</evidence>
<evidence type="ECO:0000256" key="8">
    <source>
        <dbReference type="ARBA" id="ARBA00022786"/>
    </source>
</evidence>
<keyword evidence="8" id="KW-0833">Ubl conjugation pathway</keyword>
<dbReference type="PROSITE" id="PS51081">
    <property type="entry name" value="ZF_SIAH"/>
    <property type="match status" value="1"/>
</dbReference>
<comment type="catalytic activity">
    <reaction evidence="1">
        <text>S-ubiquitinyl-[E2 ubiquitin-conjugating enzyme]-L-cysteine + [acceptor protein]-L-lysine = [E2 ubiquitin-conjugating enzyme]-L-cysteine + N(6)-ubiquitinyl-[acceptor protein]-L-lysine.</text>
        <dbReference type="EC" id="2.3.2.27"/>
    </reaction>
</comment>
<accession>A0A0Q3I9J9</accession>
<dbReference type="EnsemblPlants" id="KQK02483">
    <property type="protein sequence ID" value="KQK02483"/>
    <property type="gene ID" value="BRADI_2g01746v3"/>
</dbReference>
<feature type="compositionally biased region" description="Acidic residues" evidence="11">
    <location>
        <begin position="303"/>
        <end position="312"/>
    </location>
</feature>
<gene>
    <name evidence="15" type="primary">LOC100823971</name>
    <name evidence="14" type="ORF">BRADI_2g01746v3</name>
</gene>
<evidence type="ECO:0000313" key="15">
    <source>
        <dbReference type="EnsemblPlants" id="KQK02483"/>
    </source>
</evidence>
<dbReference type="AlphaFoldDB" id="A0A0Q3I9J9"/>
<dbReference type="Gene3D" id="3.30.40.10">
    <property type="entry name" value="Zinc/RING finger domain, C3HC4 (zinc finger)"/>
    <property type="match status" value="2"/>
</dbReference>
<evidence type="ECO:0000256" key="7">
    <source>
        <dbReference type="ARBA" id="ARBA00022771"/>
    </source>
</evidence>
<evidence type="ECO:0000256" key="9">
    <source>
        <dbReference type="ARBA" id="ARBA00022833"/>
    </source>
</evidence>
<dbReference type="PANTHER" id="PTHR10315">
    <property type="entry name" value="E3 UBIQUITIN PROTEIN LIGASE SIAH"/>
    <property type="match status" value="1"/>
</dbReference>
<dbReference type="Pfam" id="PF21362">
    <property type="entry name" value="Sina_RING"/>
    <property type="match status" value="1"/>
</dbReference>
<dbReference type="GO" id="GO:0016567">
    <property type="term" value="P:protein ubiquitination"/>
    <property type="evidence" value="ECO:0007669"/>
    <property type="project" value="UniProtKB-UniPathway"/>
</dbReference>
<evidence type="ECO:0000256" key="5">
    <source>
        <dbReference type="ARBA" id="ARBA00022679"/>
    </source>
</evidence>
<comment type="pathway">
    <text evidence="2">Protein modification; protein ubiquitination.</text>
</comment>
<name>A0A0Q3I9J9_BRADI</name>
<evidence type="ECO:0000256" key="2">
    <source>
        <dbReference type="ARBA" id="ARBA00004906"/>
    </source>
</evidence>
<protein>
    <recommendedName>
        <fullName evidence="4">RING-type E3 ubiquitin transferase</fullName>
        <ecNumber evidence="4">2.3.2.27</ecNumber>
    </recommendedName>
</protein>
<keyword evidence="5" id="KW-0808">Transferase</keyword>
<evidence type="ECO:0000256" key="1">
    <source>
        <dbReference type="ARBA" id="ARBA00000900"/>
    </source>
</evidence>
<evidence type="ECO:0000256" key="4">
    <source>
        <dbReference type="ARBA" id="ARBA00012483"/>
    </source>
</evidence>
<dbReference type="OrthoDB" id="4788989at2759"/>
<evidence type="ECO:0000313" key="14">
    <source>
        <dbReference type="EMBL" id="KQK02483.2"/>
    </source>
</evidence>
<dbReference type="STRING" id="15368.A0A0Q3I9J9"/>
<proteinExistence type="inferred from homology"/>
<organism evidence="14">
    <name type="scientific">Brachypodium distachyon</name>
    <name type="common">Purple false brome</name>
    <name type="synonym">Trachynia distachya</name>
    <dbReference type="NCBI Taxonomy" id="15368"/>
    <lineage>
        <taxon>Eukaryota</taxon>
        <taxon>Viridiplantae</taxon>
        <taxon>Streptophyta</taxon>
        <taxon>Embryophyta</taxon>
        <taxon>Tracheophyta</taxon>
        <taxon>Spermatophyta</taxon>
        <taxon>Magnoliopsida</taxon>
        <taxon>Liliopsida</taxon>
        <taxon>Poales</taxon>
        <taxon>Poaceae</taxon>
        <taxon>BOP clade</taxon>
        <taxon>Pooideae</taxon>
        <taxon>Stipodae</taxon>
        <taxon>Brachypodieae</taxon>
        <taxon>Brachypodium</taxon>
    </lineage>
</organism>
<dbReference type="RefSeq" id="XP_003565277.1">
    <property type="nucleotide sequence ID" value="XM_003565229.4"/>
</dbReference>
<feature type="domain" description="RING-type" evidence="12">
    <location>
        <begin position="35"/>
        <end position="71"/>
    </location>
</feature>
<dbReference type="EMBL" id="CM000881">
    <property type="protein sequence ID" value="KQK02483.2"/>
    <property type="molecule type" value="Genomic_DNA"/>
</dbReference>
<evidence type="ECO:0000313" key="16">
    <source>
        <dbReference type="Proteomes" id="UP000008810"/>
    </source>
</evidence>
<sequence length="312" mass="33995">MDGSYSRKRTAEAQQEGEHSAKRLNVTVGMETLDCPICYNPLEPPIFQCSVGHFICSSCRGKQLDKKCPSCCIKTSFKRYFGMEHVVQSATVPCSNAKYGCAVKVAYYHKEEHEKACPNTPCFCPESGCGFAGTTMALLDHLTNQHKCPSTTLPDSAFSADSGTVNLCLQPGLHLLRCGRSVTSYFFLFSMASEPFGHAISVVCVQPNVTKPKSCNMKYECSTIGYCEISSCQIRSSSLSDGLPTGYDLILPKGKVSDDRNGIRLRTTIIQPLSFSLVTSCLQGKGLTPTLQEQPFAARGIPDDSDSDPDDE</sequence>
<dbReference type="RefSeq" id="XP_024315640.1">
    <property type="nucleotide sequence ID" value="XM_024459872.1"/>
</dbReference>
<dbReference type="InterPro" id="IPR001841">
    <property type="entry name" value="Znf_RING"/>
</dbReference>
<keyword evidence="16" id="KW-1185">Reference proteome</keyword>
<dbReference type="InterPro" id="IPR013010">
    <property type="entry name" value="Znf_SIAH"/>
</dbReference>
<keyword evidence="9" id="KW-0862">Zinc</keyword>
<dbReference type="EC" id="2.3.2.27" evidence="4"/>
<evidence type="ECO:0000256" key="3">
    <source>
        <dbReference type="ARBA" id="ARBA00009119"/>
    </source>
</evidence>
<dbReference type="GO" id="GO:0005737">
    <property type="term" value="C:cytoplasm"/>
    <property type="evidence" value="ECO:0000318"/>
    <property type="project" value="GO_Central"/>
</dbReference>
<evidence type="ECO:0000256" key="6">
    <source>
        <dbReference type="ARBA" id="ARBA00022723"/>
    </source>
</evidence>
<dbReference type="GeneID" id="100823971"/>
<dbReference type="KEGG" id="bdi:100823971"/>
<dbReference type="PROSITE" id="PS50089">
    <property type="entry name" value="ZF_RING_2"/>
    <property type="match status" value="1"/>
</dbReference>
<dbReference type="InterPro" id="IPR013083">
    <property type="entry name" value="Znf_RING/FYVE/PHD"/>
</dbReference>
<dbReference type="GO" id="GO:0061630">
    <property type="term" value="F:ubiquitin protein ligase activity"/>
    <property type="evidence" value="ECO:0000318"/>
    <property type="project" value="GO_Central"/>
</dbReference>
<dbReference type="PANTHER" id="PTHR10315:SF103">
    <property type="entry name" value="RING-TYPE DOMAIN-CONTAINING PROTEIN"/>
    <property type="match status" value="1"/>
</dbReference>
<dbReference type="InterPro" id="IPR052088">
    <property type="entry name" value="E3_ubiquitin-ligase_SINA"/>
</dbReference>
<feature type="domain" description="SIAH-type" evidence="13">
    <location>
        <begin position="89"/>
        <end position="147"/>
    </location>
</feature>
<reference evidence="15" key="3">
    <citation type="submission" date="2018-08" db="UniProtKB">
        <authorList>
            <consortium name="EnsemblPlants"/>
        </authorList>
    </citation>
    <scope>IDENTIFICATION</scope>
    <source>
        <strain evidence="15">cv. Bd21</strain>
    </source>
</reference>
<comment type="similarity">
    <text evidence="3">Belongs to the SINA (Seven in absentia) family.</text>
</comment>
<feature type="region of interest" description="Disordered" evidence="11">
    <location>
        <begin position="292"/>
        <end position="312"/>
    </location>
</feature>
<evidence type="ECO:0000259" key="12">
    <source>
        <dbReference type="PROSITE" id="PS50089"/>
    </source>
</evidence>
<dbReference type="InterPro" id="IPR049548">
    <property type="entry name" value="Sina-like_RING"/>
</dbReference>